<protein>
    <recommendedName>
        <fullName evidence="3">Nuclease-associated modular DNA-binding 1 domain-containing protein</fullName>
    </recommendedName>
</protein>
<organism evidence="2">
    <name type="scientific">Chromera velia CCMP2878</name>
    <dbReference type="NCBI Taxonomy" id="1169474"/>
    <lineage>
        <taxon>Eukaryota</taxon>
        <taxon>Sar</taxon>
        <taxon>Alveolata</taxon>
        <taxon>Colpodellida</taxon>
        <taxon>Chromeraceae</taxon>
        <taxon>Chromera</taxon>
    </lineage>
</organism>
<proteinExistence type="predicted"/>
<evidence type="ECO:0008006" key="3">
    <source>
        <dbReference type="Google" id="ProtNLM"/>
    </source>
</evidence>
<dbReference type="PhylomeDB" id="A0A0G4FAS0"/>
<feature type="compositionally biased region" description="Low complexity" evidence="1">
    <location>
        <begin position="62"/>
        <end position="71"/>
    </location>
</feature>
<dbReference type="AlphaFoldDB" id="A0A0G4FAS0"/>
<feature type="compositionally biased region" description="Basic residues" evidence="1">
    <location>
        <begin position="18"/>
        <end position="33"/>
    </location>
</feature>
<dbReference type="VEuPathDB" id="CryptoDB:Cvel_15942"/>
<feature type="region of interest" description="Disordered" evidence="1">
    <location>
        <begin position="1"/>
        <end position="74"/>
    </location>
</feature>
<accession>A0A0G4FAS0</accession>
<dbReference type="EMBL" id="CDMZ01000228">
    <property type="protein sequence ID" value="CEM09709.1"/>
    <property type="molecule type" value="Genomic_DNA"/>
</dbReference>
<gene>
    <name evidence="2" type="ORF">Cvel_15942</name>
</gene>
<evidence type="ECO:0000256" key="1">
    <source>
        <dbReference type="SAM" id="MobiDB-lite"/>
    </source>
</evidence>
<name>A0A0G4FAS0_9ALVE</name>
<evidence type="ECO:0000313" key="2">
    <source>
        <dbReference type="EMBL" id="CEM09709.1"/>
    </source>
</evidence>
<reference evidence="2" key="1">
    <citation type="submission" date="2014-11" db="EMBL/GenBank/DDBJ databases">
        <authorList>
            <person name="Otto D Thomas"/>
            <person name="Naeem Raeece"/>
        </authorList>
    </citation>
    <scope>NUCLEOTIDE SEQUENCE</scope>
</reference>
<sequence length="203" mass="21954">MYKMEKDDSDAEFFAQSRQRKPNRAKKRKRGRHLPNALKFDASLRGFSEEVPSKRKTRKTSTQKGAAAAAAGVRKPRTAYGKNATDLLIPSAQHKKSLMSVSSSIKHPKIMVTAKELATGHTQNFASLPRCGEALGINPGTISRALKYQVGLNKSTNETGRFAFTKIVFPADDQQPREGAAAAVSSAAGAASANLTQRRVARG</sequence>